<dbReference type="EMBL" id="FRAW01000049">
    <property type="protein sequence ID" value="SHL22568.1"/>
    <property type="molecule type" value="Genomic_DNA"/>
</dbReference>
<keyword evidence="2" id="KW-1185">Reference proteome</keyword>
<reference evidence="2" key="1">
    <citation type="submission" date="2016-11" db="EMBL/GenBank/DDBJ databases">
        <authorList>
            <person name="Varghese N."/>
            <person name="Submissions S."/>
        </authorList>
    </citation>
    <scope>NUCLEOTIDE SEQUENCE [LARGE SCALE GENOMIC DNA]</scope>
    <source>
        <strain evidence="2">UWOS</strain>
    </source>
</reference>
<evidence type="ECO:0000313" key="2">
    <source>
        <dbReference type="Proteomes" id="UP000184275"/>
    </source>
</evidence>
<dbReference type="Proteomes" id="UP000184275">
    <property type="component" value="Unassembled WGS sequence"/>
</dbReference>
<sequence length="206" mass="24025">MNEEYSSPFEVLHKGKDFDEREIPKRVQSFSLSLHYPDYNAWIHYYEKEELCKAYTEGLSPYIHHIKKFSGSLTLDRSIGWCDPLDVQKDADKLNKHSREVFAANGIPYIINVRFGDEKSYPFCFHDIPENSTLFIGNHGTQRHADYKTVQFAGTMELIKRKSPRTLLVYGAVDKRIWNECGERGVSLVRYPSQYELAHKSQQRAL</sequence>
<name>A0A1M6YWF3_9BACT</name>
<evidence type="ECO:0008006" key="3">
    <source>
        <dbReference type="Google" id="ProtNLM"/>
    </source>
</evidence>
<organism evidence="1 2">
    <name type="scientific">Fibrobacter intestinalis</name>
    <dbReference type="NCBI Taxonomy" id="28122"/>
    <lineage>
        <taxon>Bacteria</taxon>
        <taxon>Pseudomonadati</taxon>
        <taxon>Fibrobacterota</taxon>
        <taxon>Fibrobacteria</taxon>
        <taxon>Fibrobacterales</taxon>
        <taxon>Fibrobacteraceae</taxon>
        <taxon>Fibrobacter</taxon>
    </lineage>
</organism>
<evidence type="ECO:0000313" key="1">
    <source>
        <dbReference type="EMBL" id="SHL22568.1"/>
    </source>
</evidence>
<dbReference type="AlphaFoldDB" id="A0A1M6YWF3"/>
<gene>
    <name evidence="1" type="ORF">SAMN05720469_14910</name>
</gene>
<proteinExistence type="predicted"/>
<dbReference type="Pfam" id="PF14386">
    <property type="entry name" value="DUF4417"/>
    <property type="match status" value="1"/>
</dbReference>
<protein>
    <recommendedName>
        <fullName evidence="3">DUF4417 domain-containing protein</fullName>
    </recommendedName>
</protein>
<dbReference type="InterPro" id="IPR025530">
    <property type="entry name" value="DUF4417"/>
</dbReference>
<accession>A0A1M6YWF3</accession>